<dbReference type="SUPFAM" id="SSF49785">
    <property type="entry name" value="Galactose-binding domain-like"/>
    <property type="match status" value="1"/>
</dbReference>
<keyword evidence="2" id="KW-0325">Glycoprotein</keyword>
<dbReference type="PANTHER" id="PTHR45867">
    <property type="entry name" value="PURPLE ACID PHOSPHATASE"/>
    <property type="match status" value="1"/>
</dbReference>
<feature type="region of interest" description="Disordered" evidence="3">
    <location>
        <begin position="207"/>
        <end position="230"/>
    </location>
</feature>
<protein>
    <submittedName>
        <fullName evidence="6">Serine/threonine protein phosphatase</fullName>
    </submittedName>
</protein>
<feature type="compositionally biased region" description="Low complexity" evidence="3">
    <location>
        <begin position="54"/>
        <end position="101"/>
    </location>
</feature>
<dbReference type="InterPro" id="IPR015914">
    <property type="entry name" value="PAPs_N"/>
</dbReference>
<dbReference type="CDD" id="cd00839">
    <property type="entry name" value="MPP_PAPs"/>
    <property type="match status" value="1"/>
</dbReference>
<evidence type="ECO:0000256" key="1">
    <source>
        <dbReference type="ARBA" id="ARBA00022729"/>
    </source>
</evidence>
<comment type="caution">
    <text evidence="6">The sequence shown here is derived from an EMBL/GenBank/DDBJ whole genome shotgun (WGS) entry which is preliminary data.</text>
</comment>
<sequence length="649" mass="68589">MHKRNRLLSSSCLLGVLLTTACEAPSTPSPSAAPASEAPAAPAQAPASPPAASPPASDAPETPAAGNLGSSSSGLTASNCRQLTSAKATASGDDGAGSVAANTQDDKLDTRWSGPGKGSWLKLDLGGSQTLAGATIAWHQGAQRQNHFTLETSEDGTTYTQAYAATSALTADAQTYRFTSTRKARYLRVTVNGNTVNDWASITEARACGDDTTTPPTAPTTDSGPALPRQPYLQSVGTTSALVVFRTGVSCTPFVRYGEGSDISRTATATAAGWQHAVKLTGLLPGKTYSYVVEACGSVTGVRRFQTASGPETTRVHFTAMGDFGTGGSLQTKVLQQLTVARAGEFLLTLGDNAYSSGTDAEFQSNMFKPMAALLREVPLFPTPGNHEYVTSNAKPYLDNFYLPANNSAKSERYYSFDWGPVHFASLDSNCRNFTIADCTTALQKTWLAQDLAATSRPWKIVFFHHPPWSSGEHLSTTAMRREFAPLFEQYGVDLVLTGHDHNYERTRPMKGDAVAPSGTRGIPYLVVGSGGATLRPFPGAQPSWTAFRDNTNVGYLDVVVDGGTLTTKFITSSGTVRDSLTLTKTLPAAVASPSGVSAMSVDAPQGPTYDPKHQPEFLRDQKPVPPADTLESVADEPEPVPATALEQQ</sequence>
<evidence type="ECO:0000256" key="2">
    <source>
        <dbReference type="ARBA" id="ARBA00023180"/>
    </source>
</evidence>
<feature type="region of interest" description="Disordered" evidence="3">
    <location>
        <begin position="24"/>
        <end position="113"/>
    </location>
</feature>
<dbReference type="GO" id="GO:0003993">
    <property type="term" value="F:acid phosphatase activity"/>
    <property type="evidence" value="ECO:0007669"/>
    <property type="project" value="InterPro"/>
</dbReference>
<dbReference type="InterPro" id="IPR008963">
    <property type="entry name" value="Purple_acid_Pase-like_N"/>
</dbReference>
<accession>A0A084SMP2</accession>
<dbReference type="PROSITE" id="PS51257">
    <property type="entry name" value="PROKAR_LIPOPROTEIN"/>
    <property type="match status" value="1"/>
</dbReference>
<dbReference type="Pfam" id="PF14008">
    <property type="entry name" value="Metallophos_C"/>
    <property type="match status" value="1"/>
</dbReference>
<dbReference type="InterPro" id="IPR025733">
    <property type="entry name" value="PAPs_C"/>
</dbReference>
<dbReference type="Proteomes" id="UP000028547">
    <property type="component" value="Unassembled WGS sequence"/>
</dbReference>
<feature type="region of interest" description="Disordered" evidence="3">
    <location>
        <begin position="594"/>
        <end position="649"/>
    </location>
</feature>
<dbReference type="Gene3D" id="2.60.120.260">
    <property type="entry name" value="Galactose-binding domain-like"/>
    <property type="match status" value="1"/>
</dbReference>
<feature type="chain" id="PRO_5001781561" evidence="4">
    <location>
        <begin position="25"/>
        <end position="649"/>
    </location>
</feature>
<evidence type="ECO:0000259" key="5">
    <source>
        <dbReference type="PROSITE" id="PS50022"/>
    </source>
</evidence>
<feature type="domain" description="F5/8 type C" evidence="5">
    <location>
        <begin position="68"/>
        <end position="208"/>
    </location>
</feature>
<dbReference type="EMBL" id="JPMI01000233">
    <property type="protein sequence ID" value="KFA89727.1"/>
    <property type="molecule type" value="Genomic_DNA"/>
</dbReference>
<name>A0A084SMP2_9BACT</name>
<dbReference type="PROSITE" id="PS50022">
    <property type="entry name" value="FA58C_3"/>
    <property type="match status" value="1"/>
</dbReference>
<organism evidence="6 7">
    <name type="scientific">Archangium violaceum Cb vi76</name>
    <dbReference type="NCBI Taxonomy" id="1406225"/>
    <lineage>
        <taxon>Bacteria</taxon>
        <taxon>Pseudomonadati</taxon>
        <taxon>Myxococcota</taxon>
        <taxon>Myxococcia</taxon>
        <taxon>Myxococcales</taxon>
        <taxon>Cystobacterineae</taxon>
        <taxon>Archangiaceae</taxon>
        <taxon>Archangium</taxon>
    </lineage>
</organism>
<gene>
    <name evidence="6" type="ORF">Q664_33120</name>
</gene>
<dbReference type="AlphaFoldDB" id="A0A084SMP2"/>
<dbReference type="Gene3D" id="3.60.21.10">
    <property type="match status" value="1"/>
</dbReference>
<feature type="compositionally biased region" description="Basic and acidic residues" evidence="3">
    <location>
        <begin position="611"/>
        <end position="623"/>
    </location>
</feature>
<dbReference type="SUPFAM" id="SSF56300">
    <property type="entry name" value="Metallo-dependent phosphatases"/>
    <property type="match status" value="1"/>
</dbReference>
<dbReference type="RefSeq" id="WP_043404159.1">
    <property type="nucleotide sequence ID" value="NZ_JPMI01000233.1"/>
</dbReference>
<proteinExistence type="predicted"/>
<dbReference type="Pfam" id="PF00149">
    <property type="entry name" value="Metallophos"/>
    <property type="match status" value="1"/>
</dbReference>
<dbReference type="InterPro" id="IPR000421">
    <property type="entry name" value="FA58C"/>
</dbReference>
<dbReference type="Pfam" id="PF16656">
    <property type="entry name" value="Pur_ac_phosph_N"/>
    <property type="match status" value="1"/>
</dbReference>
<feature type="signal peptide" evidence="4">
    <location>
        <begin position="1"/>
        <end position="24"/>
    </location>
</feature>
<evidence type="ECO:0000313" key="7">
    <source>
        <dbReference type="Proteomes" id="UP000028547"/>
    </source>
</evidence>
<dbReference type="InterPro" id="IPR041792">
    <property type="entry name" value="MPP_PAP"/>
</dbReference>
<evidence type="ECO:0000256" key="3">
    <source>
        <dbReference type="SAM" id="MobiDB-lite"/>
    </source>
</evidence>
<dbReference type="PANTHER" id="PTHR45867:SF3">
    <property type="entry name" value="ACID PHOSPHATASE TYPE 7"/>
    <property type="match status" value="1"/>
</dbReference>
<dbReference type="GO" id="GO:0046872">
    <property type="term" value="F:metal ion binding"/>
    <property type="evidence" value="ECO:0007669"/>
    <property type="project" value="InterPro"/>
</dbReference>
<evidence type="ECO:0000256" key="4">
    <source>
        <dbReference type="SAM" id="SignalP"/>
    </source>
</evidence>
<keyword evidence="1 4" id="KW-0732">Signal</keyword>
<feature type="compositionally biased region" description="Low complexity" evidence="3">
    <location>
        <begin position="24"/>
        <end position="46"/>
    </location>
</feature>
<dbReference type="Pfam" id="PF00754">
    <property type="entry name" value="F5_F8_type_C"/>
    <property type="match status" value="1"/>
</dbReference>
<reference evidence="6 7" key="1">
    <citation type="submission" date="2014-07" db="EMBL/GenBank/DDBJ databases">
        <title>Draft Genome Sequence of Gephyronic Acid Producer, Cystobacter violaceus Strain Cb vi76.</title>
        <authorList>
            <person name="Stevens D.C."/>
            <person name="Young J."/>
            <person name="Carmichael R."/>
            <person name="Tan J."/>
            <person name="Taylor R.E."/>
        </authorList>
    </citation>
    <scope>NUCLEOTIDE SEQUENCE [LARGE SCALE GENOMIC DNA]</scope>
    <source>
        <strain evidence="6 7">Cb vi76</strain>
    </source>
</reference>
<feature type="compositionally biased region" description="Low complexity" evidence="3">
    <location>
        <begin position="210"/>
        <end position="222"/>
    </location>
</feature>
<evidence type="ECO:0000313" key="6">
    <source>
        <dbReference type="EMBL" id="KFA89727.1"/>
    </source>
</evidence>
<dbReference type="SUPFAM" id="SSF49363">
    <property type="entry name" value="Purple acid phosphatase, N-terminal domain"/>
    <property type="match status" value="1"/>
</dbReference>
<dbReference type="InterPro" id="IPR004843">
    <property type="entry name" value="Calcineurin-like_PHP"/>
</dbReference>
<dbReference type="InterPro" id="IPR029052">
    <property type="entry name" value="Metallo-depent_PP-like"/>
</dbReference>
<dbReference type="InterPro" id="IPR008979">
    <property type="entry name" value="Galactose-bd-like_sf"/>
</dbReference>